<gene>
    <name evidence="6" type="primary">nadK</name>
    <name evidence="7" type="ORF">CDO51_05480</name>
</gene>
<sequence>MNSIALIPNIHKDKVSEITRRMLKIFMDHDINVYLTHEGADLIGEPEMGASSDEIGNVADIIVILGGDGTILKVAREYAYYEIPILGVNLGKLGFLAEIEASEIIGNLNNLLEGNYTIEERLMLDATVIRERKEISTFCALNDVIIAKGPFSRIIEVETKVGGNYLETYPGDGLIVSTPTGSTGYSFSAGGPIISSNLDVMMITPICPHLTHNRSVIISSNETVFARLKTYYSVVVLTVDGQQGFTLQDGDEIKVSRSKYKTKLVKLRKRSFYQLLNEKLTGSQEV</sequence>
<dbReference type="PANTHER" id="PTHR20275:SF0">
    <property type="entry name" value="NAD KINASE"/>
    <property type="match status" value="1"/>
</dbReference>
<keyword evidence="1 6" id="KW-0808">Transferase</keyword>
<comment type="function">
    <text evidence="6">Involved in the regulation of the intracellular balance of NAD and NADP, and is a key enzyme in the biosynthesis of NADP. Catalyzes specifically the phosphorylation on 2'-hydroxyl of the adenosine moiety of NAD to yield NADP.</text>
</comment>
<dbReference type="HAMAP" id="MF_00361">
    <property type="entry name" value="NAD_kinase"/>
    <property type="match status" value="1"/>
</dbReference>
<evidence type="ECO:0000256" key="1">
    <source>
        <dbReference type="ARBA" id="ARBA00022679"/>
    </source>
</evidence>
<dbReference type="Proteomes" id="UP000214588">
    <property type="component" value="Unassembled WGS sequence"/>
</dbReference>
<proteinExistence type="inferred from homology"/>
<keyword evidence="8" id="KW-1185">Reference proteome</keyword>
<dbReference type="Gene3D" id="3.40.50.10330">
    <property type="entry name" value="Probable inorganic polyphosphate/atp-NAD kinase, domain 1"/>
    <property type="match status" value="1"/>
</dbReference>
<comment type="similarity">
    <text evidence="6">Belongs to the NAD kinase family.</text>
</comment>
<keyword evidence="4 6" id="KW-0520">NAD</keyword>
<feature type="binding site" evidence="6">
    <location>
        <position position="172"/>
    </location>
    <ligand>
        <name>NAD(+)</name>
        <dbReference type="ChEBI" id="CHEBI:57540"/>
    </ligand>
</feature>
<dbReference type="GO" id="GO:0006741">
    <property type="term" value="P:NADP+ biosynthetic process"/>
    <property type="evidence" value="ECO:0007669"/>
    <property type="project" value="UniProtKB-UniRule"/>
</dbReference>
<feature type="active site" description="Proton acceptor" evidence="6">
    <location>
        <position position="68"/>
    </location>
</feature>
<feature type="binding site" evidence="6">
    <location>
        <position position="73"/>
    </location>
    <ligand>
        <name>NAD(+)</name>
        <dbReference type="ChEBI" id="CHEBI:57540"/>
    </ligand>
</feature>
<dbReference type="EMBL" id="NIQC01000009">
    <property type="protein sequence ID" value="OWZ84010.1"/>
    <property type="molecule type" value="Genomic_DNA"/>
</dbReference>
<accession>A0A226C0W2</accession>
<comment type="caution">
    <text evidence="7">The sequence shown here is derived from an EMBL/GenBank/DDBJ whole genome shotgun (WGS) entry which is preliminary data.</text>
</comment>
<dbReference type="GO" id="GO:0046872">
    <property type="term" value="F:metal ion binding"/>
    <property type="evidence" value="ECO:0007669"/>
    <property type="project" value="UniProtKB-UniRule"/>
</dbReference>
<dbReference type="GO" id="GO:0019674">
    <property type="term" value="P:NAD+ metabolic process"/>
    <property type="evidence" value="ECO:0007669"/>
    <property type="project" value="InterPro"/>
</dbReference>
<evidence type="ECO:0000313" key="7">
    <source>
        <dbReference type="EMBL" id="OWZ84010.1"/>
    </source>
</evidence>
<evidence type="ECO:0000313" key="8">
    <source>
        <dbReference type="Proteomes" id="UP000214588"/>
    </source>
</evidence>
<dbReference type="Gene3D" id="2.60.200.30">
    <property type="entry name" value="Probable inorganic polyphosphate/atp-NAD kinase, domain 2"/>
    <property type="match status" value="1"/>
</dbReference>
<dbReference type="GO" id="GO:0005524">
    <property type="term" value="F:ATP binding"/>
    <property type="evidence" value="ECO:0007669"/>
    <property type="project" value="UniProtKB-KW"/>
</dbReference>
<evidence type="ECO:0000256" key="3">
    <source>
        <dbReference type="ARBA" id="ARBA00022857"/>
    </source>
</evidence>
<keyword evidence="3 6" id="KW-0521">NADP</keyword>
<comment type="caution">
    <text evidence="6">Lacks conserved residue(s) required for the propagation of feature annotation.</text>
</comment>
<dbReference type="PANTHER" id="PTHR20275">
    <property type="entry name" value="NAD KINASE"/>
    <property type="match status" value="1"/>
</dbReference>
<comment type="subcellular location">
    <subcellularLocation>
        <location evidence="6">Cytoplasm</location>
    </subcellularLocation>
</comment>
<evidence type="ECO:0000256" key="4">
    <source>
        <dbReference type="ARBA" id="ARBA00023027"/>
    </source>
</evidence>
<name>A0A226C0W2_9FIRM</name>
<keyword evidence="6" id="KW-0547">Nucleotide-binding</keyword>
<comment type="cofactor">
    <cofactor evidence="6">
        <name>a divalent metal cation</name>
        <dbReference type="ChEBI" id="CHEBI:60240"/>
    </cofactor>
</comment>
<dbReference type="InterPro" id="IPR002504">
    <property type="entry name" value="NADK"/>
</dbReference>
<protein>
    <recommendedName>
        <fullName evidence="6">NAD kinase</fullName>
        <ecNumber evidence="6">2.7.1.23</ecNumber>
    </recommendedName>
    <alternativeName>
        <fullName evidence="6">ATP-dependent NAD kinase</fullName>
    </alternativeName>
</protein>
<evidence type="ECO:0000256" key="5">
    <source>
        <dbReference type="ARBA" id="ARBA00047925"/>
    </source>
</evidence>
<evidence type="ECO:0000256" key="6">
    <source>
        <dbReference type="HAMAP-Rule" id="MF_00361"/>
    </source>
</evidence>
<feature type="binding site" evidence="6">
    <location>
        <begin position="183"/>
        <end position="188"/>
    </location>
    <ligand>
        <name>NAD(+)</name>
        <dbReference type="ChEBI" id="CHEBI:57540"/>
    </ligand>
</feature>
<comment type="catalytic activity">
    <reaction evidence="5 6">
        <text>NAD(+) + ATP = ADP + NADP(+) + H(+)</text>
        <dbReference type="Rhea" id="RHEA:18629"/>
        <dbReference type="ChEBI" id="CHEBI:15378"/>
        <dbReference type="ChEBI" id="CHEBI:30616"/>
        <dbReference type="ChEBI" id="CHEBI:57540"/>
        <dbReference type="ChEBI" id="CHEBI:58349"/>
        <dbReference type="ChEBI" id="CHEBI:456216"/>
        <dbReference type="EC" id="2.7.1.23"/>
    </reaction>
</comment>
<evidence type="ECO:0000256" key="2">
    <source>
        <dbReference type="ARBA" id="ARBA00022777"/>
    </source>
</evidence>
<dbReference type="Pfam" id="PF20143">
    <property type="entry name" value="NAD_kinase_C"/>
    <property type="match status" value="1"/>
</dbReference>
<feature type="binding site" evidence="6">
    <location>
        <position position="242"/>
    </location>
    <ligand>
        <name>NAD(+)</name>
        <dbReference type="ChEBI" id="CHEBI:57540"/>
    </ligand>
</feature>
<dbReference type="RefSeq" id="WP_089023300.1">
    <property type="nucleotide sequence ID" value="NZ_NIQC01000009.1"/>
</dbReference>
<dbReference type="GO" id="GO:0003951">
    <property type="term" value="F:NAD+ kinase activity"/>
    <property type="evidence" value="ECO:0007669"/>
    <property type="project" value="UniProtKB-UniRule"/>
</dbReference>
<dbReference type="Pfam" id="PF01513">
    <property type="entry name" value="NAD_kinase"/>
    <property type="match status" value="1"/>
</dbReference>
<reference evidence="7 8" key="1">
    <citation type="submission" date="2017-06" db="EMBL/GenBank/DDBJ databases">
        <title>Draft Genome Sequence of Natranaerobius trueperi halophilic, alkalithermophilic bacteria from soda lakes.</title>
        <authorList>
            <person name="Zhao B."/>
        </authorList>
    </citation>
    <scope>NUCLEOTIDE SEQUENCE [LARGE SCALE GENOMIC DNA]</scope>
    <source>
        <strain evidence="7 8">DSM 18760</strain>
    </source>
</reference>
<keyword evidence="2 6" id="KW-0418">Kinase</keyword>
<dbReference type="AlphaFoldDB" id="A0A226C0W2"/>
<feature type="binding site" evidence="6">
    <location>
        <begin position="68"/>
        <end position="69"/>
    </location>
    <ligand>
        <name>NAD(+)</name>
        <dbReference type="ChEBI" id="CHEBI:57540"/>
    </ligand>
</feature>
<dbReference type="InterPro" id="IPR017438">
    <property type="entry name" value="ATP-NAD_kinase_N"/>
</dbReference>
<dbReference type="EC" id="2.7.1.23" evidence="6"/>
<dbReference type="GO" id="GO:0005737">
    <property type="term" value="C:cytoplasm"/>
    <property type="evidence" value="ECO:0007669"/>
    <property type="project" value="UniProtKB-SubCell"/>
</dbReference>
<dbReference type="InterPro" id="IPR016064">
    <property type="entry name" value="NAD/diacylglycerol_kinase_sf"/>
</dbReference>
<dbReference type="GO" id="GO:0051287">
    <property type="term" value="F:NAD binding"/>
    <property type="evidence" value="ECO:0007669"/>
    <property type="project" value="UniProtKB-ARBA"/>
</dbReference>
<keyword evidence="6" id="KW-0067">ATP-binding</keyword>
<feature type="binding site" evidence="6">
    <location>
        <begin position="142"/>
        <end position="143"/>
    </location>
    <ligand>
        <name>NAD(+)</name>
        <dbReference type="ChEBI" id="CHEBI:57540"/>
    </ligand>
</feature>
<organism evidence="7 8">
    <name type="scientific">Natranaerobius trueperi</name>
    <dbReference type="NCBI Taxonomy" id="759412"/>
    <lineage>
        <taxon>Bacteria</taxon>
        <taxon>Bacillati</taxon>
        <taxon>Bacillota</taxon>
        <taxon>Clostridia</taxon>
        <taxon>Natranaerobiales</taxon>
        <taxon>Natranaerobiaceae</taxon>
        <taxon>Natranaerobius</taxon>
    </lineage>
</organism>
<dbReference type="OrthoDB" id="9774737at2"/>
<dbReference type="InterPro" id="IPR017437">
    <property type="entry name" value="ATP-NAD_kinase_PpnK-typ_C"/>
</dbReference>
<keyword evidence="6" id="KW-0963">Cytoplasm</keyword>
<dbReference type="SUPFAM" id="SSF111331">
    <property type="entry name" value="NAD kinase/diacylglycerol kinase-like"/>
    <property type="match status" value="1"/>
</dbReference>
<feature type="binding site" evidence="6">
    <location>
        <position position="153"/>
    </location>
    <ligand>
        <name>NAD(+)</name>
        <dbReference type="ChEBI" id="CHEBI:57540"/>
    </ligand>
</feature>